<gene>
    <name evidence="2" type="ORF">AVEN_242423_1</name>
</gene>
<protein>
    <submittedName>
        <fullName evidence="2">Uncharacterized protein</fullName>
    </submittedName>
</protein>
<keyword evidence="1" id="KW-0732">Signal</keyword>
<dbReference type="EMBL" id="BGPR01043560">
    <property type="protein sequence ID" value="GBO20173.1"/>
    <property type="molecule type" value="Genomic_DNA"/>
</dbReference>
<sequence>MLLSYLLYLLSLYNFLPTLLDRFTRRILPIAIAGLNRRDVEISSRFVDGLSSSKEKEMVEVEIALEINLTIEDRQPEEKSVLSWHVDKIDEHSSTTALTK</sequence>
<comment type="caution">
    <text evidence="2">The sequence shown here is derived from an EMBL/GenBank/DDBJ whole genome shotgun (WGS) entry which is preliminary data.</text>
</comment>
<dbReference type="Proteomes" id="UP000499080">
    <property type="component" value="Unassembled WGS sequence"/>
</dbReference>
<evidence type="ECO:0000313" key="3">
    <source>
        <dbReference type="Proteomes" id="UP000499080"/>
    </source>
</evidence>
<reference evidence="2 3" key="1">
    <citation type="journal article" date="2019" name="Sci. Rep.">
        <title>Orb-weaving spider Araneus ventricosus genome elucidates the spidroin gene catalogue.</title>
        <authorList>
            <person name="Kono N."/>
            <person name="Nakamura H."/>
            <person name="Ohtoshi R."/>
            <person name="Moran D.A.P."/>
            <person name="Shinohara A."/>
            <person name="Yoshida Y."/>
            <person name="Fujiwara M."/>
            <person name="Mori M."/>
            <person name="Tomita M."/>
            <person name="Arakawa K."/>
        </authorList>
    </citation>
    <scope>NUCLEOTIDE SEQUENCE [LARGE SCALE GENOMIC DNA]</scope>
</reference>
<organism evidence="2 3">
    <name type="scientific">Araneus ventricosus</name>
    <name type="common">Orbweaver spider</name>
    <name type="synonym">Epeira ventricosa</name>
    <dbReference type="NCBI Taxonomy" id="182803"/>
    <lineage>
        <taxon>Eukaryota</taxon>
        <taxon>Metazoa</taxon>
        <taxon>Ecdysozoa</taxon>
        <taxon>Arthropoda</taxon>
        <taxon>Chelicerata</taxon>
        <taxon>Arachnida</taxon>
        <taxon>Araneae</taxon>
        <taxon>Araneomorphae</taxon>
        <taxon>Entelegynae</taxon>
        <taxon>Araneoidea</taxon>
        <taxon>Araneidae</taxon>
        <taxon>Araneus</taxon>
    </lineage>
</organism>
<proteinExistence type="predicted"/>
<feature type="signal peptide" evidence="1">
    <location>
        <begin position="1"/>
        <end position="20"/>
    </location>
</feature>
<dbReference type="AlphaFoldDB" id="A0A4Y2V4K7"/>
<accession>A0A4Y2V4K7</accession>
<evidence type="ECO:0000256" key="1">
    <source>
        <dbReference type="SAM" id="SignalP"/>
    </source>
</evidence>
<evidence type="ECO:0000313" key="2">
    <source>
        <dbReference type="EMBL" id="GBO20173.1"/>
    </source>
</evidence>
<keyword evidence="3" id="KW-1185">Reference proteome</keyword>
<feature type="chain" id="PRO_5021185511" evidence="1">
    <location>
        <begin position="21"/>
        <end position="100"/>
    </location>
</feature>
<name>A0A4Y2V4K7_ARAVE</name>